<dbReference type="UniPathway" id="UPA00219"/>
<evidence type="ECO:0000256" key="6">
    <source>
        <dbReference type="ARBA" id="ARBA00022984"/>
    </source>
</evidence>
<comment type="caution">
    <text evidence="13">The sequence shown here is derived from an EMBL/GenBank/DDBJ whole genome shotgun (WGS) entry which is preliminary data.</text>
</comment>
<dbReference type="GO" id="GO:0071555">
    <property type="term" value="P:cell wall organization"/>
    <property type="evidence" value="ECO:0007669"/>
    <property type="project" value="UniProtKB-KW"/>
</dbReference>
<keyword evidence="3 10" id="KW-0328">Glycosyltransferase</keyword>
<comment type="caution">
    <text evidence="10">Lacks conserved residue(s) required for the propagation of feature annotation.</text>
</comment>
<keyword evidence="1 10" id="KW-1003">Cell membrane</keyword>
<dbReference type="EC" id="2.4.1.227" evidence="10"/>
<dbReference type="Gene3D" id="3.40.50.2000">
    <property type="entry name" value="Glycogen Phosphorylase B"/>
    <property type="match status" value="2"/>
</dbReference>
<dbReference type="GO" id="GO:0008360">
    <property type="term" value="P:regulation of cell shape"/>
    <property type="evidence" value="ECO:0007669"/>
    <property type="project" value="UniProtKB-KW"/>
</dbReference>
<keyword evidence="9 10" id="KW-0961">Cell wall biogenesis/degradation</keyword>
<dbReference type="GO" id="GO:0051991">
    <property type="term" value="F:UDP-N-acetyl-D-glucosamine:N-acetylmuramoyl-L-alanyl-D-glutamyl-meso-2,6-diaminopimelyl-D-alanyl-D-alanine-diphosphoundecaprenol 4-beta-N-acetylglucosaminlytransferase activity"/>
    <property type="evidence" value="ECO:0007669"/>
    <property type="project" value="RHEA"/>
</dbReference>
<dbReference type="InterPro" id="IPR006009">
    <property type="entry name" value="GlcNAc_MurG"/>
</dbReference>
<evidence type="ECO:0000256" key="5">
    <source>
        <dbReference type="ARBA" id="ARBA00022960"/>
    </source>
</evidence>
<organism evidence="13 14">
    <name type="scientific">Acidihalobacter prosperus</name>
    <dbReference type="NCBI Taxonomy" id="160660"/>
    <lineage>
        <taxon>Bacteria</taxon>
        <taxon>Pseudomonadati</taxon>
        <taxon>Pseudomonadota</taxon>
        <taxon>Gammaproteobacteria</taxon>
        <taxon>Chromatiales</taxon>
        <taxon>Ectothiorhodospiraceae</taxon>
        <taxon>Acidihalobacter</taxon>
    </lineage>
</organism>
<keyword evidence="8 10" id="KW-0131">Cell cycle</keyword>
<evidence type="ECO:0000256" key="3">
    <source>
        <dbReference type="ARBA" id="ARBA00022676"/>
    </source>
</evidence>
<evidence type="ECO:0000256" key="10">
    <source>
        <dbReference type="HAMAP-Rule" id="MF_00033"/>
    </source>
</evidence>
<dbReference type="STRING" id="160660.BJI67_13370"/>
<sequence length="367" mass="38737">MNTPRPILIMAGGTGGHVFPGLAVAQALRAQGQPVMWLGTRRGLEARLVPEAGIEMAWIGVAGLRGKGWRTWPLAPLRLARALWQAGGVLRRLRPRAVIGFGGFVSGPGGVMAVLMRIPLFVHEQNAVAGMTNRWLARFSRRAFTGFPVALPGAAGKTAHVGNPVRAAIASLPPPQDRYSSRSGSLRLLVLGGSQGARALNRRVPETLARLDAGQRPQVRHQAGERHLEDAKQAYAQAGVTAEVMSFVADMAEAYGWADLVICRAGALTVAELAAAGVASVLVPFPYAVDDHQRVNGAHLADAGAAIMIVEQALDAERLLSVLRELGDRARLREMAMAARRLAKPRAAEAVAAACLADLRADAGGSA</sequence>
<dbReference type="HAMAP" id="MF_00033">
    <property type="entry name" value="MurG"/>
    <property type="match status" value="1"/>
</dbReference>
<dbReference type="NCBIfam" id="TIGR01133">
    <property type="entry name" value="murG"/>
    <property type="match status" value="1"/>
</dbReference>
<keyword evidence="4 10" id="KW-0808">Transferase</keyword>
<dbReference type="EMBL" id="JQSG02000003">
    <property type="protein sequence ID" value="OBS09073.1"/>
    <property type="molecule type" value="Genomic_DNA"/>
</dbReference>
<evidence type="ECO:0000313" key="14">
    <source>
        <dbReference type="Proteomes" id="UP000029273"/>
    </source>
</evidence>
<dbReference type="Proteomes" id="UP000029273">
    <property type="component" value="Unassembled WGS sequence"/>
</dbReference>
<name>A0A1A6C3D6_9GAMM</name>
<gene>
    <name evidence="10" type="primary">murG</name>
    <name evidence="13" type="ORF">Thpro_021401</name>
</gene>
<evidence type="ECO:0000256" key="7">
    <source>
        <dbReference type="ARBA" id="ARBA00023136"/>
    </source>
</evidence>
<reference evidence="13 14" key="1">
    <citation type="journal article" date="2014" name="Genome Announc.">
        <title>Draft Genome Sequence of the Iron-Oxidizing, Acidophilic, and Halotolerant 'Thiobacillus prosperus' Type Strain DSM 5130.</title>
        <authorList>
            <person name="Ossandon F.J."/>
            <person name="Cardenas J.P."/>
            <person name="Corbett M."/>
            <person name="Quatrini R."/>
            <person name="Holmes D.S."/>
            <person name="Watkin E."/>
        </authorList>
    </citation>
    <scope>NUCLEOTIDE SEQUENCE [LARGE SCALE GENOMIC DNA]</scope>
    <source>
        <strain evidence="13 14">DSM 5130</strain>
    </source>
</reference>
<dbReference type="CDD" id="cd03785">
    <property type="entry name" value="GT28_MurG"/>
    <property type="match status" value="1"/>
</dbReference>
<feature type="binding site" evidence="10">
    <location>
        <begin position="14"/>
        <end position="16"/>
    </location>
    <ligand>
        <name>UDP-N-acetyl-alpha-D-glucosamine</name>
        <dbReference type="ChEBI" id="CHEBI:57705"/>
    </ligand>
</feature>
<evidence type="ECO:0000259" key="12">
    <source>
        <dbReference type="Pfam" id="PF04101"/>
    </source>
</evidence>
<dbReference type="RefSeq" id="WP_065089426.1">
    <property type="nucleotide sequence ID" value="NZ_JQSG02000003.1"/>
</dbReference>
<keyword evidence="5 10" id="KW-0133">Cell shape</keyword>
<evidence type="ECO:0000313" key="13">
    <source>
        <dbReference type="EMBL" id="OBS09073.1"/>
    </source>
</evidence>
<keyword evidence="7 10" id="KW-0472">Membrane</keyword>
<feature type="binding site" evidence="10">
    <location>
        <position position="126"/>
    </location>
    <ligand>
        <name>UDP-N-acetyl-alpha-D-glucosamine</name>
        <dbReference type="ChEBI" id="CHEBI:57705"/>
    </ligand>
</feature>
<protein>
    <recommendedName>
        <fullName evidence="10">UDP-N-acetylglucosamine--N-acetylmuramyl-(pentapeptide) pyrophosphoryl-undecaprenol N-acetylglucosamine transferase</fullName>
        <ecNumber evidence="10">2.4.1.227</ecNumber>
    </recommendedName>
    <alternativeName>
        <fullName evidence="10">Undecaprenyl-PP-MurNAc-pentapeptide-UDPGlcNAc GlcNAc transferase</fullName>
    </alternativeName>
</protein>
<keyword evidence="14" id="KW-1185">Reference proteome</keyword>
<dbReference type="PANTHER" id="PTHR21015:SF22">
    <property type="entry name" value="GLYCOSYLTRANSFERASE"/>
    <property type="match status" value="1"/>
</dbReference>
<evidence type="ECO:0000256" key="8">
    <source>
        <dbReference type="ARBA" id="ARBA00023306"/>
    </source>
</evidence>
<comment type="function">
    <text evidence="10">Cell wall formation. Catalyzes the transfer of a GlcNAc subunit on undecaprenyl-pyrophosphoryl-MurNAc-pentapeptide (lipid intermediate I) to form undecaprenyl-pyrophosphoryl-MurNAc-(pentapeptide)GlcNAc (lipid intermediate II).</text>
</comment>
<dbReference type="PANTHER" id="PTHR21015">
    <property type="entry name" value="UDP-N-ACETYLGLUCOSAMINE--N-ACETYLMURAMYL-(PENTAPEPTIDE) PYROPHOSPHORYL-UNDECAPRENOL N-ACETYLGLUCOSAMINE TRANSFERASE 1"/>
    <property type="match status" value="1"/>
</dbReference>
<comment type="subcellular location">
    <subcellularLocation>
        <location evidence="10">Cell membrane</location>
        <topology evidence="10">Peripheral membrane protein</topology>
        <orientation evidence="10">Cytoplasmic side</orientation>
    </subcellularLocation>
</comment>
<proteinExistence type="inferred from homology"/>
<accession>A0A1A6C3D6</accession>
<feature type="domain" description="Glycosyltransferase family 28 N-terminal" evidence="11">
    <location>
        <begin position="7"/>
        <end position="144"/>
    </location>
</feature>
<evidence type="ECO:0000256" key="4">
    <source>
        <dbReference type="ARBA" id="ARBA00022679"/>
    </source>
</evidence>
<dbReference type="Pfam" id="PF04101">
    <property type="entry name" value="Glyco_tran_28_C"/>
    <property type="match status" value="1"/>
</dbReference>
<feature type="domain" description="Glycosyl transferase family 28 C-terminal" evidence="12">
    <location>
        <begin position="188"/>
        <end position="349"/>
    </location>
</feature>
<evidence type="ECO:0000259" key="11">
    <source>
        <dbReference type="Pfam" id="PF03033"/>
    </source>
</evidence>
<dbReference type="GO" id="GO:0051301">
    <property type="term" value="P:cell division"/>
    <property type="evidence" value="ECO:0007669"/>
    <property type="project" value="UniProtKB-KW"/>
</dbReference>
<keyword evidence="6 10" id="KW-0573">Peptidoglycan synthesis</keyword>
<feature type="binding site" evidence="10">
    <location>
        <begin position="267"/>
        <end position="272"/>
    </location>
    <ligand>
        <name>UDP-N-acetyl-alpha-D-glucosamine</name>
        <dbReference type="ChEBI" id="CHEBI:57705"/>
    </ligand>
</feature>
<keyword evidence="2 10" id="KW-0132">Cell division</keyword>
<evidence type="ECO:0000256" key="2">
    <source>
        <dbReference type="ARBA" id="ARBA00022618"/>
    </source>
</evidence>
<dbReference type="AlphaFoldDB" id="A0A1A6C3D6"/>
<dbReference type="InterPro" id="IPR004276">
    <property type="entry name" value="GlycoTrans_28_N"/>
</dbReference>
<dbReference type="GO" id="GO:0050511">
    <property type="term" value="F:undecaprenyldiphospho-muramoylpentapeptide beta-N-acetylglucosaminyltransferase activity"/>
    <property type="evidence" value="ECO:0007669"/>
    <property type="project" value="UniProtKB-UniRule"/>
</dbReference>
<dbReference type="GO" id="GO:0009252">
    <property type="term" value="P:peptidoglycan biosynthetic process"/>
    <property type="evidence" value="ECO:0007669"/>
    <property type="project" value="UniProtKB-UniRule"/>
</dbReference>
<dbReference type="InterPro" id="IPR007235">
    <property type="entry name" value="Glyco_trans_28_C"/>
</dbReference>
<dbReference type="Pfam" id="PF03033">
    <property type="entry name" value="Glyco_transf_28"/>
    <property type="match status" value="1"/>
</dbReference>
<comment type="similarity">
    <text evidence="10">Belongs to the glycosyltransferase 28 family. MurG subfamily.</text>
</comment>
<dbReference type="SUPFAM" id="SSF53756">
    <property type="entry name" value="UDP-Glycosyltransferase/glycogen phosphorylase"/>
    <property type="match status" value="1"/>
</dbReference>
<evidence type="ECO:0000256" key="9">
    <source>
        <dbReference type="ARBA" id="ARBA00023316"/>
    </source>
</evidence>
<feature type="binding site" evidence="10">
    <location>
        <position position="166"/>
    </location>
    <ligand>
        <name>UDP-N-acetyl-alpha-D-glucosamine</name>
        <dbReference type="ChEBI" id="CHEBI:57705"/>
    </ligand>
</feature>
<comment type="pathway">
    <text evidence="10">Cell wall biogenesis; peptidoglycan biosynthesis.</text>
</comment>
<feature type="binding site" evidence="10">
    <location>
        <position position="293"/>
    </location>
    <ligand>
        <name>UDP-N-acetyl-alpha-D-glucosamine</name>
        <dbReference type="ChEBI" id="CHEBI:57705"/>
    </ligand>
</feature>
<evidence type="ECO:0000256" key="1">
    <source>
        <dbReference type="ARBA" id="ARBA00022475"/>
    </source>
</evidence>
<dbReference type="OrthoDB" id="9808936at2"/>
<dbReference type="GO" id="GO:0005975">
    <property type="term" value="P:carbohydrate metabolic process"/>
    <property type="evidence" value="ECO:0007669"/>
    <property type="project" value="InterPro"/>
</dbReference>
<comment type="catalytic activity">
    <reaction evidence="10">
        <text>di-trans,octa-cis-undecaprenyl diphospho-N-acetyl-alpha-D-muramoyl-L-alanyl-D-glutamyl-meso-2,6-diaminopimeloyl-D-alanyl-D-alanine + UDP-N-acetyl-alpha-D-glucosamine = di-trans,octa-cis-undecaprenyl diphospho-[N-acetyl-alpha-D-glucosaminyl-(1-&gt;4)]-N-acetyl-alpha-D-muramoyl-L-alanyl-D-glutamyl-meso-2,6-diaminopimeloyl-D-alanyl-D-alanine + UDP + H(+)</text>
        <dbReference type="Rhea" id="RHEA:31227"/>
        <dbReference type="ChEBI" id="CHEBI:15378"/>
        <dbReference type="ChEBI" id="CHEBI:57705"/>
        <dbReference type="ChEBI" id="CHEBI:58223"/>
        <dbReference type="ChEBI" id="CHEBI:61387"/>
        <dbReference type="ChEBI" id="CHEBI:61388"/>
        <dbReference type="EC" id="2.4.1.227"/>
    </reaction>
</comment>
<dbReference type="GO" id="GO:0005886">
    <property type="term" value="C:plasma membrane"/>
    <property type="evidence" value="ECO:0007669"/>
    <property type="project" value="UniProtKB-SubCell"/>
</dbReference>
<feature type="binding site" evidence="10">
    <location>
        <position position="194"/>
    </location>
    <ligand>
        <name>UDP-N-acetyl-alpha-D-glucosamine</name>
        <dbReference type="ChEBI" id="CHEBI:57705"/>
    </ligand>
</feature>